<evidence type="ECO:0000313" key="5">
    <source>
        <dbReference type="Proteomes" id="UP001596011"/>
    </source>
</evidence>
<dbReference type="SUPFAM" id="SSF55811">
    <property type="entry name" value="Nudix"/>
    <property type="match status" value="1"/>
</dbReference>
<keyword evidence="2 4" id="KW-0378">Hydrolase</keyword>
<dbReference type="PROSITE" id="PS51462">
    <property type="entry name" value="NUDIX"/>
    <property type="match status" value="1"/>
</dbReference>
<dbReference type="PRINTS" id="PR00502">
    <property type="entry name" value="NUDIXFAMILY"/>
</dbReference>
<comment type="cofactor">
    <cofactor evidence="1">
        <name>Mg(2+)</name>
        <dbReference type="ChEBI" id="CHEBI:18420"/>
    </cofactor>
</comment>
<dbReference type="PANTHER" id="PTHR43046:SF16">
    <property type="entry name" value="ADP-RIBOSE PYROPHOSPHATASE YJHB-RELATED"/>
    <property type="match status" value="1"/>
</dbReference>
<dbReference type="PANTHER" id="PTHR43046">
    <property type="entry name" value="GDP-MANNOSE MANNOSYL HYDROLASE"/>
    <property type="match status" value="1"/>
</dbReference>
<keyword evidence="5" id="KW-1185">Reference proteome</keyword>
<evidence type="ECO:0000313" key="4">
    <source>
        <dbReference type="EMBL" id="MFC4626666.1"/>
    </source>
</evidence>
<evidence type="ECO:0000256" key="2">
    <source>
        <dbReference type="ARBA" id="ARBA00022801"/>
    </source>
</evidence>
<dbReference type="InterPro" id="IPR015797">
    <property type="entry name" value="NUDIX_hydrolase-like_dom_sf"/>
</dbReference>
<comment type="caution">
    <text evidence="4">The sequence shown here is derived from an EMBL/GenBank/DDBJ whole genome shotgun (WGS) entry which is preliminary data.</text>
</comment>
<name>A0ABV9H8J7_9MICO</name>
<feature type="domain" description="Nudix hydrolase" evidence="3">
    <location>
        <begin position="2"/>
        <end position="134"/>
    </location>
</feature>
<accession>A0ABV9H8J7</accession>
<dbReference type="CDD" id="cd02883">
    <property type="entry name" value="NUDIX_Hydrolase"/>
    <property type="match status" value="1"/>
</dbReference>
<dbReference type="GO" id="GO:0016787">
    <property type="term" value="F:hydrolase activity"/>
    <property type="evidence" value="ECO:0007669"/>
    <property type="project" value="UniProtKB-KW"/>
</dbReference>
<sequence>MTFRLAAYAVCIDAGRVLLVHHRATGHWTLPGGGVEHGEDPIETPVRELLEETGYRGAVERLLGVDSRIIPGAERLQPGPEHQNVGIYYRVSITGGDLRAEPDPEIVAAAWVPVDDVANLRRSSLVAIGLGLNEHTPADGHVAPVPIGGLVEH</sequence>
<dbReference type="EMBL" id="JBHSFI010000001">
    <property type="protein sequence ID" value="MFC4626666.1"/>
    <property type="molecule type" value="Genomic_DNA"/>
</dbReference>
<dbReference type="Gene3D" id="3.90.79.10">
    <property type="entry name" value="Nucleoside Triphosphate Pyrophosphohydrolase"/>
    <property type="match status" value="1"/>
</dbReference>
<proteinExistence type="predicted"/>
<dbReference type="InterPro" id="IPR020476">
    <property type="entry name" value="Nudix_hydrolase"/>
</dbReference>
<protein>
    <submittedName>
        <fullName evidence="4">NUDIX hydrolase</fullName>
        <ecNumber evidence="4">3.6.-.-</ecNumber>
    </submittedName>
</protein>
<gene>
    <name evidence="4" type="ORF">ACFO6V_00385</name>
</gene>
<evidence type="ECO:0000259" key="3">
    <source>
        <dbReference type="PROSITE" id="PS51462"/>
    </source>
</evidence>
<dbReference type="RefSeq" id="WP_377130998.1">
    <property type="nucleotide sequence ID" value="NZ_JBHSFI010000001.1"/>
</dbReference>
<dbReference type="EC" id="3.6.-.-" evidence="4"/>
<evidence type="ECO:0000256" key="1">
    <source>
        <dbReference type="ARBA" id="ARBA00001946"/>
    </source>
</evidence>
<reference evidence="5" key="1">
    <citation type="journal article" date="2019" name="Int. J. Syst. Evol. Microbiol.">
        <title>The Global Catalogue of Microorganisms (GCM) 10K type strain sequencing project: providing services to taxonomists for standard genome sequencing and annotation.</title>
        <authorList>
            <consortium name="The Broad Institute Genomics Platform"/>
            <consortium name="The Broad Institute Genome Sequencing Center for Infectious Disease"/>
            <person name="Wu L."/>
            <person name="Ma J."/>
        </authorList>
    </citation>
    <scope>NUCLEOTIDE SEQUENCE [LARGE SCALE GENOMIC DNA]</scope>
    <source>
        <strain evidence="5">CCUG 42722</strain>
    </source>
</reference>
<dbReference type="InterPro" id="IPR000086">
    <property type="entry name" value="NUDIX_hydrolase_dom"/>
</dbReference>
<organism evidence="4 5">
    <name type="scientific">Promicromonospora alba</name>
    <dbReference type="NCBI Taxonomy" id="1616110"/>
    <lineage>
        <taxon>Bacteria</taxon>
        <taxon>Bacillati</taxon>
        <taxon>Actinomycetota</taxon>
        <taxon>Actinomycetes</taxon>
        <taxon>Micrococcales</taxon>
        <taxon>Promicromonosporaceae</taxon>
        <taxon>Promicromonospora</taxon>
    </lineage>
</organism>
<dbReference type="Proteomes" id="UP001596011">
    <property type="component" value="Unassembled WGS sequence"/>
</dbReference>
<dbReference type="Pfam" id="PF00293">
    <property type="entry name" value="NUDIX"/>
    <property type="match status" value="1"/>
</dbReference>